<dbReference type="EMBL" id="LLXU01000035">
    <property type="protein sequence ID" value="KRG47351.1"/>
    <property type="molecule type" value="Genomic_DNA"/>
</dbReference>
<evidence type="ECO:0000313" key="1">
    <source>
        <dbReference type="EMBL" id="KRG47351.1"/>
    </source>
</evidence>
<accession>A0A0R0B0G2</accession>
<dbReference type="Proteomes" id="UP000051802">
    <property type="component" value="Unassembled WGS sequence"/>
</dbReference>
<proteinExistence type="predicted"/>
<dbReference type="AlphaFoldDB" id="A0A0R0B0G2"/>
<dbReference type="Pfam" id="PF22758">
    <property type="entry name" value="Phage_cement"/>
    <property type="match status" value="1"/>
</dbReference>
<dbReference type="RefSeq" id="WP_057643388.1">
    <property type="nucleotide sequence ID" value="NZ_LLXU01000035.1"/>
</dbReference>
<evidence type="ECO:0000313" key="2">
    <source>
        <dbReference type="Proteomes" id="UP000051802"/>
    </source>
</evidence>
<sequence length="155" mass="15375">MALQTNYPDNQPAAVAGAQATMVPATIISRTVEGAAIAFGKPVQQGATDKSVAAFTTGKFVGITLLDRSASGLSVSGGQVTGRAVDSFGVGESARVSTKGDIWVVAAVAVAAGDAVYVTPTGTFTNVATSNTAIAGARWDTSTTAAGQLAVVRLG</sequence>
<organism evidence="1 2">
    <name type="scientific">Stenotrophomonas panacihumi</name>
    <dbReference type="NCBI Taxonomy" id="676599"/>
    <lineage>
        <taxon>Bacteria</taxon>
        <taxon>Pseudomonadati</taxon>
        <taxon>Pseudomonadota</taxon>
        <taxon>Gammaproteobacteria</taxon>
        <taxon>Lysobacterales</taxon>
        <taxon>Lysobacteraceae</taxon>
        <taxon>Stenotrophomonas</taxon>
    </lineage>
</organism>
<reference evidence="1 2" key="1">
    <citation type="submission" date="2015-10" db="EMBL/GenBank/DDBJ databases">
        <title>Genome sequencing and analysis of members of genus Stenotrophomonas.</title>
        <authorList>
            <person name="Patil P.P."/>
            <person name="Midha S."/>
            <person name="Patil P.B."/>
        </authorList>
    </citation>
    <scope>NUCLEOTIDE SEQUENCE [LARGE SCALE GENOMIC DNA]</scope>
    <source>
        <strain evidence="1 2">JCM 16536</strain>
    </source>
</reference>
<gene>
    <name evidence="1" type="ORF">ARC20_03200</name>
</gene>
<evidence type="ECO:0008006" key="3">
    <source>
        <dbReference type="Google" id="ProtNLM"/>
    </source>
</evidence>
<protein>
    <recommendedName>
        <fullName evidence="3">DUF2190 domain-containing protein</fullName>
    </recommendedName>
</protein>
<comment type="caution">
    <text evidence="1">The sequence shown here is derived from an EMBL/GenBank/DDBJ whole genome shotgun (WGS) entry which is preliminary data.</text>
</comment>
<keyword evidence="2" id="KW-1185">Reference proteome</keyword>
<name>A0A0R0B0G2_9GAMM</name>
<dbReference type="OrthoDB" id="7570830at2"/>
<dbReference type="InterPro" id="IPR054438">
    <property type="entry name" value="Struct_cement_gp24/gp6"/>
</dbReference>
<dbReference type="STRING" id="676599.ARC20_03200"/>